<reference evidence="4" key="1">
    <citation type="journal article" date="2020" name="Genome Biol.">
        <title>Gamete binning: chromosome-level and haplotype-resolved genome assembly enabled by high-throughput single-cell sequencing of gamete genomes.</title>
        <authorList>
            <person name="Campoy J.A."/>
            <person name="Sun H."/>
            <person name="Goel M."/>
            <person name="Jiao W.-B."/>
            <person name="Folz-Donahue K."/>
            <person name="Wang N."/>
            <person name="Rubio M."/>
            <person name="Liu C."/>
            <person name="Kukat C."/>
            <person name="Ruiz D."/>
            <person name="Huettel B."/>
            <person name="Schneeberger K."/>
        </authorList>
    </citation>
    <scope>NUCLEOTIDE SEQUENCE [LARGE SCALE GENOMIC DNA]</scope>
    <source>
        <strain evidence="4">cv. Rojo Pasion</strain>
    </source>
</reference>
<gene>
    <name evidence="1" type="ORF">CURHAP_LOCUS5643</name>
    <name evidence="2" type="ORF">ORAREDHAP_LOCUS5644</name>
</gene>
<organism evidence="1 3">
    <name type="scientific">Prunus armeniaca</name>
    <name type="common">Apricot</name>
    <name type="synonym">Armeniaca vulgaris</name>
    <dbReference type="NCBI Taxonomy" id="36596"/>
    <lineage>
        <taxon>Eukaryota</taxon>
        <taxon>Viridiplantae</taxon>
        <taxon>Streptophyta</taxon>
        <taxon>Embryophyta</taxon>
        <taxon>Tracheophyta</taxon>
        <taxon>Spermatophyta</taxon>
        <taxon>Magnoliopsida</taxon>
        <taxon>eudicotyledons</taxon>
        <taxon>Gunneridae</taxon>
        <taxon>Pentapetalae</taxon>
        <taxon>rosids</taxon>
        <taxon>fabids</taxon>
        <taxon>Rosales</taxon>
        <taxon>Rosaceae</taxon>
        <taxon>Amygdaloideae</taxon>
        <taxon>Amygdaleae</taxon>
        <taxon>Prunus</taxon>
    </lineage>
</organism>
<accession>A0A6J5TNK8</accession>
<dbReference type="AlphaFoldDB" id="A0A6J5TNK8"/>
<sequence>MLAKEDSEVPVEATCIMCPTLCSIRAAKTAHYEEFLMQDTRVTDQHTSYQSKILHLVLVIKRSKVRRRFLLKGF</sequence>
<evidence type="ECO:0000313" key="1">
    <source>
        <dbReference type="EMBL" id="CAB4264108.1"/>
    </source>
</evidence>
<dbReference type="Proteomes" id="UP000507245">
    <property type="component" value="Unassembled WGS sequence"/>
</dbReference>
<dbReference type="EMBL" id="CAEKDK010000001">
    <property type="protein sequence ID" value="CAB4264108.1"/>
    <property type="molecule type" value="Genomic_DNA"/>
</dbReference>
<dbReference type="Proteomes" id="UP000507222">
    <property type="component" value="Unassembled WGS sequence"/>
</dbReference>
<name>A0A6J5TNK8_PRUAR</name>
<protein>
    <submittedName>
        <fullName evidence="1">Uncharacterized protein</fullName>
    </submittedName>
</protein>
<evidence type="ECO:0000313" key="3">
    <source>
        <dbReference type="Proteomes" id="UP000507222"/>
    </source>
</evidence>
<reference evidence="1 3" key="2">
    <citation type="submission" date="2020-05" db="EMBL/GenBank/DDBJ databases">
        <authorList>
            <person name="Campoy J."/>
            <person name="Schneeberger K."/>
            <person name="Spophaly S."/>
        </authorList>
    </citation>
    <scope>NUCLEOTIDE SEQUENCE [LARGE SCALE GENOMIC DNA]</scope>
    <source>
        <strain evidence="1">PruArmRojPasFocal</strain>
    </source>
</reference>
<keyword evidence="4" id="KW-1185">Reference proteome</keyword>
<evidence type="ECO:0000313" key="2">
    <source>
        <dbReference type="EMBL" id="CAB4294685.1"/>
    </source>
</evidence>
<evidence type="ECO:0000313" key="4">
    <source>
        <dbReference type="Proteomes" id="UP000507245"/>
    </source>
</evidence>
<proteinExistence type="predicted"/>
<dbReference type="EMBL" id="CAEKKB010000001">
    <property type="protein sequence ID" value="CAB4294685.1"/>
    <property type="molecule type" value="Genomic_DNA"/>
</dbReference>